<evidence type="ECO:0000313" key="2">
    <source>
        <dbReference type="Proteomes" id="UP000258927"/>
    </source>
</evidence>
<dbReference type="InterPro" id="IPR053714">
    <property type="entry name" value="Iso_Racemase_Enz_sf"/>
</dbReference>
<dbReference type="EMBL" id="CP021330">
    <property type="protein sequence ID" value="AVX04752.1"/>
    <property type="molecule type" value="Genomic_DNA"/>
</dbReference>
<dbReference type="STRING" id="1122213.GCA_000423365_02555"/>
<organism evidence="1 2">
    <name type="scientific">Maritalea myrionectae</name>
    <dbReference type="NCBI Taxonomy" id="454601"/>
    <lineage>
        <taxon>Bacteria</taxon>
        <taxon>Pseudomonadati</taxon>
        <taxon>Pseudomonadota</taxon>
        <taxon>Alphaproteobacteria</taxon>
        <taxon>Hyphomicrobiales</taxon>
        <taxon>Devosiaceae</taxon>
        <taxon>Maritalea</taxon>
    </lineage>
</organism>
<dbReference type="Gene3D" id="3.40.50.12500">
    <property type="match status" value="1"/>
</dbReference>
<protein>
    <submittedName>
        <fullName evidence="1">Maleate isomerase</fullName>
    </submittedName>
</protein>
<dbReference type="PANTHER" id="PTHR40267">
    <property type="entry name" value="BLR3294 PROTEIN"/>
    <property type="match status" value="1"/>
</dbReference>
<proteinExistence type="predicted"/>
<dbReference type="Pfam" id="PF17645">
    <property type="entry name" value="Amdase"/>
    <property type="match status" value="1"/>
</dbReference>
<dbReference type="GO" id="GO:0016853">
    <property type="term" value="F:isomerase activity"/>
    <property type="evidence" value="ECO:0007669"/>
    <property type="project" value="UniProtKB-KW"/>
</dbReference>
<dbReference type="InterPro" id="IPR026286">
    <property type="entry name" value="MaiA/AMDase"/>
</dbReference>
<name>A0A2R4MFF5_9HYPH</name>
<dbReference type="RefSeq" id="WP_117395899.1">
    <property type="nucleotide sequence ID" value="NZ_CP021330.1"/>
</dbReference>
<reference evidence="1 2" key="1">
    <citation type="submission" date="2017-05" db="EMBL/GenBank/DDBJ databases">
        <title>Genome Analysis of Maritalea myrionectae HL2708#5.</title>
        <authorList>
            <consortium name="Cotde Inc.-PKNU"/>
            <person name="Jang D."/>
            <person name="Oh H.-M."/>
        </authorList>
    </citation>
    <scope>NUCLEOTIDE SEQUENCE [LARGE SCALE GENOMIC DNA]</scope>
    <source>
        <strain evidence="1 2">HL2708#5</strain>
    </source>
</reference>
<dbReference type="PANTHER" id="PTHR40267:SF1">
    <property type="entry name" value="BLR3294 PROTEIN"/>
    <property type="match status" value="1"/>
</dbReference>
<keyword evidence="1" id="KW-0413">Isomerase</keyword>
<dbReference type="AlphaFoldDB" id="A0A2R4MFF5"/>
<sequence>MKIDYETVPDLKPALGLIVLQADETLEQDMRRLMPGRVELHTTRIPSGAAVTRETLAAMATRLTGAAALLPPAAQFDCIGYGCTSGAAEIGADKVADYVRAGRSTAHVTNPLTALIAACQDLSIHRLALLSPYVADVSVKLRDALQVAGVATPVFGSFEEPEESKVVRISATSIRAAAQELAAQGGIDAVFLSCTNLRTVDIIDEMEETTGLPCLSSNQVLTWHMGQLSSYDADIPGVLGRAHSLT</sequence>
<dbReference type="PIRSF" id="PIRSF015736">
    <property type="entry name" value="MI"/>
    <property type="match status" value="1"/>
</dbReference>
<gene>
    <name evidence="1" type="ORF">MXMO3_02237</name>
</gene>
<evidence type="ECO:0000313" key="1">
    <source>
        <dbReference type="EMBL" id="AVX04752.1"/>
    </source>
</evidence>
<dbReference type="KEGG" id="mmyr:MXMO3_02237"/>
<keyword evidence="2" id="KW-1185">Reference proteome</keyword>
<accession>A0A2R4MFF5</accession>
<dbReference type="Proteomes" id="UP000258927">
    <property type="component" value="Chromosome"/>
</dbReference>